<organism evidence="1 2">
    <name type="scientific">Candidatus Blackburnbacteria bacterium RIFCSPHIGHO2_12_FULL_41_13b</name>
    <dbReference type="NCBI Taxonomy" id="1797517"/>
    <lineage>
        <taxon>Bacteria</taxon>
        <taxon>Candidatus Blackburniibacteriota</taxon>
    </lineage>
</organism>
<accession>A0A1G1VAE1</accession>
<protein>
    <submittedName>
        <fullName evidence="1">Uncharacterized protein</fullName>
    </submittedName>
</protein>
<gene>
    <name evidence="1" type="ORF">A3F61_02480</name>
</gene>
<dbReference type="Proteomes" id="UP000178272">
    <property type="component" value="Unassembled WGS sequence"/>
</dbReference>
<comment type="caution">
    <text evidence="1">The sequence shown here is derived from an EMBL/GenBank/DDBJ whole genome shotgun (WGS) entry which is preliminary data.</text>
</comment>
<reference evidence="1 2" key="1">
    <citation type="journal article" date="2016" name="Nat. Commun.">
        <title>Thousands of microbial genomes shed light on interconnected biogeochemical processes in an aquifer system.</title>
        <authorList>
            <person name="Anantharaman K."/>
            <person name="Brown C.T."/>
            <person name="Hug L.A."/>
            <person name="Sharon I."/>
            <person name="Castelle C.J."/>
            <person name="Probst A.J."/>
            <person name="Thomas B.C."/>
            <person name="Singh A."/>
            <person name="Wilkins M.J."/>
            <person name="Karaoz U."/>
            <person name="Brodie E.L."/>
            <person name="Williams K.H."/>
            <person name="Hubbard S.S."/>
            <person name="Banfield J.F."/>
        </authorList>
    </citation>
    <scope>NUCLEOTIDE SEQUENCE [LARGE SCALE GENOMIC DNA]</scope>
</reference>
<name>A0A1G1VAE1_9BACT</name>
<evidence type="ECO:0000313" key="1">
    <source>
        <dbReference type="EMBL" id="OGY12444.1"/>
    </source>
</evidence>
<sequence>MNSPERLYQAVSNSFDASIHQDGAELLPRERHLLFAMRCNGYFLTKDTQWVFDETAVKHLNNEFRGERVSLFGPHGNDSLLLTGANEDHRSFFSALAQSNVIEVIEKFRRVDEDLATKIAFILGGLVRYKDFKQPDSLYDSRVKYVARMSKLGEGFSGLNIAISMAMYLLSGVEITENERFKNDVSNMAEAIDNDPVEPLSTVDLGLSQTLRLKGFIDRLTKQPILRLPDVQPLLKFFDGFPTVGAEFHFSPDDPTLNHTFWQRLALLNMSQYQEGSFVQMSRNDRGVIEVRMNPSVYPVTIANWRRMMFLLPELKRAFFTVTFNRPNGDFYWRNEDDKNILAKLKSIGLLCYASLFEESPQRGRKNEIPFGTVYLGQTVRSIDGEFRFTGHWGGANPWNESGEFGQLGIYAGYGDSFPYMAYYPSMALAHPEILSDFNKNFWRKTQTLSQVLAFSPEHRKDVFSAIENNIGNINQLIRARRVGLEIIDLLCK</sequence>
<dbReference type="AlphaFoldDB" id="A0A1G1VAE1"/>
<evidence type="ECO:0000313" key="2">
    <source>
        <dbReference type="Proteomes" id="UP000178272"/>
    </source>
</evidence>
<proteinExistence type="predicted"/>
<dbReference type="EMBL" id="MHCA01000011">
    <property type="protein sequence ID" value="OGY12444.1"/>
    <property type="molecule type" value="Genomic_DNA"/>
</dbReference>